<gene>
    <name evidence="2" type="ORF">K3174_15185</name>
</gene>
<evidence type="ECO:0000313" key="2">
    <source>
        <dbReference type="EMBL" id="MBX7483874.1"/>
    </source>
</evidence>
<dbReference type="EMBL" id="JAIGNO010000015">
    <property type="protein sequence ID" value="MBX7483874.1"/>
    <property type="molecule type" value="Genomic_DNA"/>
</dbReference>
<evidence type="ECO:0000313" key="3">
    <source>
        <dbReference type="Proteomes" id="UP000755104"/>
    </source>
</evidence>
<dbReference type="Proteomes" id="UP000755104">
    <property type="component" value="Unassembled WGS sequence"/>
</dbReference>
<dbReference type="RefSeq" id="WP_221560284.1">
    <property type="nucleotide sequence ID" value="NZ_JAIGNO010000015.1"/>
</dbReference>
<organism evidence="2 3">
    <name type="scientific">Qipengyuania qiaonensis</name>
    <dbReference type="NCBI Taxonomy" id="2867240"/>
    <lineage>
        <taxon>Bacteria</taxon>
        <taxon>Pseudomonadati</taxon>
        <taxon>Pseudomonadota</taxon>
        <taxon>Alphaproteobacteria</taxon>
        <taxon>Sphingomonadales</taxon>
        <taxon>Erythrobacteraceae</taxon>
        <taxon>Qipengyuania</taxon>
    </lineage>
</organism>
<name>A0ABS7JCV2_9SPHN</name>
<comment type="caution">
    <text evidence="2">The sequence shown here is derived from an EMBL/GenBank/DDBJ whole genome shotgun (WGS) entry which is preliminary data.</text>
</comment>
<proteinExistence type="predicted"/>
<feature type="region of interest" description="Disordered" evidence="1">
    <location>
        <begin position="248"/>
        <end position="272"/>
    </location>
</feature>
<accession>A0ABS7JCV2</accession>
<keyword evidence="3" id="KW-1185">Reference proteome</keyword>
<sequence length="272" mass="31288">MTPFRFWLLKHEYGWHNISTSLAEDGLLRMENGKEIYEHHRAFHSLWRKEGLNPGAWPDDAPVPHIVLDEPDFHPDYFECRSWRIVSARMAEAMALKPDDADLIPVTLTGNCAKAKAMGYRWLRIRTFTDFLDLERTDCSWEWATSRKTGNPYRNVHIRGHFCFLPEAVAPAGLFEDESGASIFATDALALRVIEAGCVGMIFDHPFWKLSARVRIVRGRNGPERHIYNDTFAHYTCTEIGWEDADAGPASLDDYEPERWGEESNGPVQRDY</sequence>
<reference evidence="2 3" key="1">
    <citation type="submission" date="2021-08" db="EMBL/GenBank/DDBJ databases">
        <title>Comparative Genomics Analysis of the Genus Qipengyuania Reveals Extensive Genetic Diversity and Metabolic Versatility, Including the Description of Fifteen Novel Species.</title>
        <authorList>
            <person name="Liu Y."/>
        </authorList>
    </citation>
    <scope>NUCLEOTIDE SEQUENCE [LARGE SCALE GENOMIC DNA]</scope>
    <source>
        <strain evidence="2 3">6D47A</strain>
    </source>
</reference>
<evidence type="ECO:0000256" key="1">
    <source>
        <dbReference type="SAM" id="MobiDB-lite"/>
    </source>
</evidence>
<protein>
    <submittedName>
        <fullName evidence="2">Uncharacterized protein</fullName>
    </submittedName>
</protein>